<keyword evidence="5 8" id="KW-0812">Transmembrane</keyword>
<feature type="domain" description="Type II secretion system protein GspF" evidence="9">
    <location>
        <begin position="24"/>
        <end position="146"/>
    </location>
</feature>
<dbReference type="Proteomes" id="UP000660861">
    <property type="component" value="Unassembled WGS sequence"/>
</dbReference>
<reference evidence="10" key="1">
    <citation type="submission" date="2020-08" db="EMBL/GenBank/DDBJ databases">
        <title>Genome public.</title>
        <authorList>
            <person name="Liu C."/>
            <person name="Sun Q."/>
        </authorList>
    </citation>
    <scope>NUCLEOTIDE SEQUENCE</scope>
    <source>
        <strain evidence="10">NSJ-54</strain>
    </source>
</reference>
<dbReference type="RefSeq" id="WP_262398423.1">
    <property type="nucleotide sequence ID" value="NZ_JACRTC010000011.1"/>
</dbReference>
<feature type="transmembrane region" description="Helical" evidence="8">
    <location>
        <begin position="123"/>
        <end position="145"/>
    </location>
</feature>
<evidence type="ECO:0000256" key="8">
    <source>
        <dbReference type="SAM" id="Phobius"/>
    </source>
</evidence>
<gene>
    <name evidence="10" type="ORF">H8709_11135</name>
</gene>
<dbReference type="Gene3D" id="1.20.81.30">
    <property type="entry name" value="Type II secretion system (T2SS), domain F"/>
    <property type="match status" value="2"/>
</dbReference>
<evidence type="ECO:0000256" key="4">
    <source>
        <dbReference type="ARBA" id="ARBA00022519"/>
    </source>
</evidence>
<dbReference type="InterPro" id="IPR018076">
    <property type="entry name" value="T2SS_GspF_dom"/>
</dbReference>
<feature type="transmembrane region" description="Helical" evidence="8">
    <location>
        <begin position="329"/>
        <end position="353"/>
    </location>
</feature>
<proteinExistence type="inferred from homology"/>
<evidence type="ECO:0000259" key="9">
    <source>
        <dbReference type="Pfam" id="PF00482"/>
    </source>
</evidence>
<evidence type="ECO:0000313" key="11">
    <source>
        <dbReference type="Proteomes" id="UP000660861"/>
    </source>
</evidence>
<keyword evidence="4" id="KW-0997">Cell inner membrane</keyword>
<dbReference type="InterPro" id="IPR042094">
    <property type="entry name" value="T2SS_GspF_sf"/>
</dbReference>
<protein>
    <submittedName>
        <fullName evidence="10">Type II secretion system F family protein</fullName>
    </submittedName>
</protein>
<evidence type="ECO:0000313" key="10">
    <source>
        <dbReference type="EMBL" id="MBC8571370.1"/>
    </source>
</evidence>
<dbReference type="PANTHER" id="PTHR30012">
    <property type="entry name" value="GENERAL SECRETION PATHWAY PROTEIN"/>
    <property type="match status" value="1"/>
</dbReference>
<comment type="caution">
    <text evidence="10">The sequence shown here is derived from an EMBL/GenBank/DDBJ whole genome shotgun (WGS) entry which is preliminary data.</text>
</comment>
<accession>A0A926EBA7</accession>
<keyword evidence="3" id="KW-1003">Cell membrane</keyword>
<keyword evidence="6 8" id="KW-1133">Transmembrane helix</keyword>
<dbReference type="Pfam" id="PF00482">
    <property type="entry name" value="T2SSF"/>
    <property type="match status" value="2"/>
</dbReference>
<evidence type="ECO:0000256" key="1">
    <source>
        <dbReference type="ARBA" id="ARBA00004429"/>
    </source>
</evidence>
<evidence type="ECO:0000256" key="2">
    <source>
        <dbReference type="ARBA" id="ARBA00005745"/>
    </source>
</evidence>
<dbReference type="AlphaFoldDB" id="A0A926EBA7"/>
<comment type="subcellular location">
    <subcellularLocation>
        <location evidence="1">Cell inner membrane</location>
        <topology evidence="1">Multi-pass membrane protein</topology>
    </subcellularLocation>
</comment>
<evidence type="ECO:0000256" key="7">
    <source>
        <dbReference type="ARBA" id="ARBA00023136"/>
    </source>
</evidence>
<feature type="transmembrane region" description="Helical" evidence="8">
    <location>
        <begin position="173"/>
        <end position="194"/>
    </location>
</feature>
<keyword evidence="7 8" id="KW-0472">Membrane</keyword>
<comment type="similarity">
    <text evidence="2">Belongs to the GSP F family.</text>
</comment>
<name>A0A926EBA7_9FIRM</name>
<sequence length="357" mass="38630">MAENAEQVKQSKKEQLSSSDIAAFCSQLSLMLRAGIPAAEGLGILRDDIQDAKGKKLISGIAAQVDMGEPLFAALRASGAFPKYMVDMVEIGEKTGRLDDVTASLSSYYERDEYLSRTIKNAVAYPAVMIVMMAVVIVVLITKVLPIFSDVLSRLGATLSPLAQGLLNFGTALARYGALILGVIAVIAMAYLILRNTRWSGAFLHKIYTRGFATKRFAATVAAGRFANAMALMLQSGLDTQESLDMAYQLVDDEAMRDKIERCGALMKEGVTFSQAVQDTEIFSGVNARMLRVGFQAGALDKVMADIARRYEDEVDERMGRAISLLEPTLVAVLSIIVGMILLSVMLPLMSIMSSIG</sequence>
<dbReference type="PANTHER" id="PTHR30012:SF0">
    <property type="entry name" value="TYPE II SECRETION SYSTEM PROTEIN F-RELATED"/>
    <property type="match status" value="1"/>
</dbReference>
<evidence type="ECO:0000256" key="3">
    <source>
        <dbReference type="ARBA" id="ARBA00022475"/>
    </source>
</evidence>
<dbReference type="PRINTS" id="PR00812">
    <property type="entry name" value="BCTERIALGSPF"/>
</dbReference>
<dbReference type="EMBL" id="JACRTC010000011">
    <property type="protein sequence ID" value="MBC8571370.1"/>
    <property type="molecule type" value="Genomic_DNA"/>
</dbReference>
<organism evidence="10 11">
    <name type="scientific">Zongyangia hominis</name>
    <dbReference type="NCBI Taxonomy" id="2763677"/>
    <lineage>
        <taxon>Bacteria</taxon>
        <taxon>Bacillati</taxon>
        <taxon>Bacillota</taxon>
        <taxon>Clostridia</taxon>
        <taxon>Eubacteriales</taxon>
        <taxon>Oscillospiraceae</taxon>
        <taxon>Zongyangia</taxon>
    </lineage>
</organism>
<dbReference type="InterPro" id="IPR003004">
    <property type="entry name" value="GspF/PilC"/>
</dbReference>
<evidence type="ECO:0000256" key="6">
    <source>
        <dbReference type="ARBA" id="ARBA00022989"/>
    </source>
</evidence>
<feature type="domain" description="Type II secretion system protein GspF" evidence="9">
    <location>
        <begin position="226"/>
        <end position="348"/>
    </location>
</feature>
<keyword evidence="11" id="KW-1185">Reference proteome</keyword>
<evidence type="ECO:0000256" key="5">
    <source>
        <dbReference type="ARBA" id="ARBA00022692"/>
    </source>
</evidence>
<dbReference type="GO" id="GO:0005886">
    <property type="term" value="C:plasma membrane"/>
    <property type="evidence" value="ECO:0007669"/>
    <property type="project" value="UniProtKB-SubCell"/>
</dbReference>
<dbReference type="FunFam" id="1.20.81.30:FF:000001">
    <property type="entry name" value="Type II secretion system protein F"/>
    <property type="match status" value="1"/>
</dbReference>